<evidence type="ECO:0000256" key="3">
    <source>
        <dbReference type="ARBA" id="ARBA00023163"/>
    </source>
</evidence>
<keyword evidence="2" id="KW-0238">DNA-binding</keyword>
<reference evidence="5 6" key="1">
    <citation type="submission" date="2021-03" db="EMBL/GenBank/DDBJ databases">
        <authorList>
            <person name="Shang D.-D."/>
            <person name="Du Z.-J."/>
            <person name="Chen G.-J."/>
        </authorList>
    </citation>
    <scope>NUCLEOTIDE SEQUENCE [LARGE SCALE GENOMIC DNA]</scope>
    <source>
        <strain evidence="5 6">F1192</strain>
    </source>
</reference>
<dbReference type="EMBL" id="JAGBKM010000017">
    <property type="protein sequence ID" value="MBO1531446.1"/>
    <property type="molecule type" value="Genomic_DNA"/>
</dbReference>
<name>A0ABS3NPW8_9GAMM</name>
<sequence>MDALSRLLQQTQHLKKTKYYCLSFFGDWAFSLTGSENIYFYLIQAGSFYIDINDVSRQVYTGDIVMIPNSSKHVCHTSNYHSQSVQELDKTLLEDNKCPADLLKDSSSNAQFIVIECQYDKDLLRPLLSALPAILPEHDDNHDSQFKALGWAVGFLTLESQDERLGKLAMINLWASIVMVECLRTYIESLPERAENWLLAMRDPYLSKTLAILHDSPDHKWTTHELAEKVGMSRSSFTQRFKNIMGVPPLTYLTTYRLCLAARQLRLQHNSIGQISELVGYTSNSTFSQAFKRVYGVSPKTYREQTVVSD</sequence>
<dbReference type="InterPro" id="IPR009057">
    <property type="entry name" value="Homeodomain-like_sf"/>
</dbReference>
<keyword evidence="6" id="KW-1185">Reference proteome</keyword>
<protein>
    <submittedName>
        <fullName evidence="5">AraC family transcriptional regulator</fullName>
    </submittedName>
</protein>
<dbReference type="PROSITE" id="PS00041">
    <property type="entry name" value="HTH_ARAC_FAMILY_1"/>
    <property type="match status" value="1"/>
</dbReference>
<dbReference type="InterPro" id="IPR018062">
    <property type="entry name" value="HTH_AraC-typ_CS"/>
</dbReference>
<evidence type="ECO:0000256" key="1">
    <source>
        <dbReference type="ARBA" id="ARBA00023015"/>
    </source>
</evidence>
<feature type="domain" description="HTH araC/xylS-type" evidence="4">
    <location>
        <begin position="207"/>
        <end position="305"/>
    </location>
</feature>
<dbReference type="PANTHER" id="PTHR46796">
    <property type="entry name" value="HTH-TYPE TRANSCRIPTIONAL ACTIVATOR RHAS-RELATED"/>
    <property type="match status" value="1"/>
</dbReference>
<dbReference type="RefSeq" id="WP_207991818.1">
    <property type="nucleotide sequence ID" value="NZ_JAGBKM010000017.1"/>
</dbReference>
<dbReference type="InterPro" id="IPR032783">
    <property type="entry name" value="AraC_lig"/>
</dbReference>
<accession>A0ABS3NPW8</accession>
<keyword evidence="1" id="KW-0805">Transcription regulation</keyword>
<dbReference type="InterPro" id="IPR020449">
    <property type="entry name" value="Tscrpt_reg_AraC-type_HTH"/>
</dbReference>
<dbReference type="InterPro" id="IPR018060">
    <property type="entry name" value="HTH_AraC"/>
</dbReference>
<dbReference type="Gene3D" id="1.10.10.60">
    <property type="entry name" value="Homeodomain-like"/>
    <property type="match status" value="2"/>
</dbReference>
<evidence type="ECO:0000313" key="6">
    <source>
        <dbReference type="Proteomes" id="UP000664554"/>
    </source>
</evidence>
<keyword evidence="3" id="KW-0804">Transcription</keyword>
<dbReference type="PROSITE" id="PS01124">
    <property type="entry name" value="HTH_ARAC_FAMILY_2"/>
    <property type="match status" value="1"/>
</dbReference>
<dbReference type="PRINTS" id="PR00032">
    <property type="entry name" value="HTHARAC"/>
</dbReference>
<dbReference type="Pfam" id="PF12833">
    <property type="entry name" value="HTH_18"/>
    <property type="match status" value="1"/>
</dbReference>
<dbReference type="PANTHER" id="PTHR46796:SF7">
    <property type="entry name" value="ARAC FAMILY TRANSCRIPTIONAL REGULATOR"/>
    <property type="match status" value="1"/>
</dbReference>
<dbReference type="Pfam" id="PF12852">
    <property type="entry name" value="Cupin_6"/>
    <property type="match status" value="1"/>
</dbReference>
<evidence type="ECO:0000256" key="2">
    <source>
        <dbReference type="ARBA" id="ARBA00023125"/>
    </source>
</evidence>
<dbReference type="SMART" id="SM00342">
    <property type="entry name" value="HTH_ARAC"/>
    <property type="match status" value="1"/>
</dbReference>
<evidence type="ECO:0000259" key="4">
    <source>
        <dbReference type="PROSITE" id="PS01124"/>
    </source>
</evidence>
<evidence type="ECO:0000313" key="5">
    <source>
        <dbReference type="EMBL" id="MBO1531446.1"/>
    </source>
</evidence>
<organism evidence="5 6">
    <name type="scientific">Psychrobacter coccoides</name>
    <dbReference type="NCBI Taxonomy" id="2818440"/>
    <lineage>
        <taxon>Bacteria</taxon>
        <taxon>Pseudomonadati</taxon>
        <taxon>Pseudomonadota</taxon>
        <taxon>Gammaproteobacteria</taxon>
        <taxon>Moraxellales</taxon>
        <taxon>Moraxellaceae</taxon>
        <taxon>Psychrobacter</taxon>
    </lineage>
</organism>
<dbReference type="InterPro" id="IPR050204">
    <property type="entry name" value="AraC_XylS_family_regulators"/>
</dbReference>
<comment type="caution">
    <text evidence="5">The sequence shown here is derived from an EMBL/GenBank/DDBJ whole genome shotgun (WGS) entry which is preliminary data.</text>
</comment>
<proteinExistence type="predicted"/>
<dbReference type="SUPFAM" id="SSF46689">
    <property type="entry name" value="Homeodomain-like"/>
    <property type="match status" value="2"/>
</dbReference>
<dbReference type="Proteomes" id="UP000664554">
    <property type="component" value="Unassembled WGS sequence"/>
</dbReference>
<gene>
    <name evidence="5" type="ORF">J3492_09520</name>
</gene>